<evidence type="ECO:0000259" key="2">
    <source>
        <dbReference type="Pfam" id="PF14504"/>
    </source>
</evidence>
<reference evidence="3 4" key="1">
    <citation type="submission" date="2020-02" db="EMBL/GenBank/DDBJ databases">
        <authorList>
            <person name="Feng H."/>
        </authorList>
    </citation>
    <scope>NUCLEOTIDE SEQUENCE [LARGE SCALE GENOMIC DNA]</scope>
    <source>
        <strain evidence="3 4">Gsoil 114</strain>
    </source>
</reference>
<dbReference type="Proteomes" id="UP000476934">
    <property type="component" value="Unassembled WGS sequence"/>
</dbReference>
<evidence type="ECO:0000313" key="3">
    <source>
        <dbReference type="EMBL" id="NEY18680.1"/>
    </source>
</evidence>
<dbReference type="AlphaFoldDB" id="A0A6M0P467"/>
<dbReference type="PANTHER" id="PTHR31157:SF26">
    <property type="entry name" value="SCP-LIKE EXTRACELLULAR PROTEIN"/>
    <property type="match status" value="1"/>
</dbReference>
<name>A0A6M0P467_9BACI</name>
<dbReference type="Pfam" id="PF14504">
    <property type="entry name" value="CAP_assoc_N"/>
    <property type="match status" value="1"/>
</dbReference>
<proteinExistence type="predicted"/>
<comment type="caution">
    <text evidence="3">The sequence shown here is derived from an EMBL/GenBank/DDBJ whole genome shotgun (WGS) entry which is preliminary data.</text>
</comment>
<dbReference type="SUPFAM" id="SSF55797">
    <property type="entry name" value="PR-1-like"/>
    <property type="match status" value="1"/>
</dbReference>
<accession>A0A6M0P467</accession>
<keyword evidence="4" id="KW-1185">Reference proteome</keyword>
<reference evidence="3 4" key="2">
    <citation type="submission" date="2020-03" db="EMBL/GenBank/DDBJ databases">
        <title>Bacillus aquiflavi sp. nov., isolated from yellow water of strong flavor Chinese baijiu in Yibin region of China.</title>
        <authorList>
            <person name="Xie J."/>
        </authorList>
    </citation>
    <scope>NUCLEOTIDE SEQUENCE [LARGE SCALE GENOMIC DNA]</scope>
    <source>
        <strain evidence="3 4">Gsoil 114</strain>
    </source>
</reference>
<gene>
    <name evidence="3" type="ORF">G4D61_01695</name>
</gene>
<dbReference type="EMBL" id="JAAIWK010000002">
    <property type="protein sequence ID" value="NEY18680.1"/>
    <property type="molecule type" value="Genomic_DNA"/>
</dbReference>
<evidence type="ECO:0000313" key="4">
    <source>
        <dbReference type="Proteomes" id="UP000476934"/>
    </source>
</evidence>
<sequence>MLVIIFLVGFYFELRPNHNGIKEPSNPPKIDDQAKINEKNKVNTYSRPKSGISTYIGKSTKELTKQFGKPSRIDASAYGYDWWIYKKKDATYFQAGVKNGKVVTIYALGSGLSVSPFKIGEKVETIYQTITMNTNITVKMKDGTYRFELSEEDLNISPLVQLGDIYAQLALDKFSGTLTSVRFMDKRTLVQQHPYAMSYQGHLAKETIDSTKREEVERGSEQQIFDMTNIIRQRYKAPKLHWDKELSTFAYDHSKDMAVDNYFSHTSPRYGNLSKRLKTANIVYQSAGENIAANYIDGPATVEGWLNSEEHRKAMLDSQFTSLGVGVYDKYYTQDFAQR</sequence>
<protein>
    <submittedName>
        <fullName evidence="3">CAP domain-containing protein</fullName>
    </submittedName>
</protein>
<dbReference type="InterPro" id="IPR029410">
    <property type="entry name" value="CAP_assoc"/>
</dbReference>
<dbReference type="RefSeq" id="WP_163173088.1">
    <property type="nucleotide sequence ID" value="NZ_JAAIWK010000002.1"/>
</dbReference>
<dbReference type="Gene3D" id="3.40.33.10">
    <property type="entry name" value="CAP"/>
    <property type="match status" value="1"/>
</dbReference>
<feature type="domain" description="SCP" evidence="1">
    <location>
        <begin position="226"/>
        <end position="334"/>
    </location>
</feature>
<dbReference type="PANTHER" id="PTHR31157">
    <property type="entry name" value="SCP DOMAIN-CONTAINING PROTEIN"/>
    <property type="match status" value="1"/>
</dbReference>
<organism evidence="3 4">
    <name type="scientific">Heyndrickxia ginsengihumi</name>
    <dbReference type="NCBI Taxonomy" id="363870"/>
    <lineage>
        <taxon>Bacteria</taxon>
        <taxon>Bacillati</taxon>
        <taxon>Bacillota</taxon>
        <taxon>Bacilli</taxon>
        <taxon>Bacillales</taxon>
        <taxon>Bacillaceae</taxon>
        <taxon>Heyndrickxia</taxon>
    </lineage>
</organism>
<dbReference type="InterPro" id="IPR035940">
    <property type="entry name" value="CAP_sf"/>
</dbReference>
<dbReference type="InterPro" id="IPR014044">
    <property type="entry name" value="CAP_dom"/>
</dbReference>
<dbReference type="CDD" id="cd05379">
    <property type="entry name" value="CAP_bacterial"/>
    <property type="match status" value="1"/>
</dbReference>
<feature type="domain" description="CAP-associated" evidence="2">
    <location>
        <begin position="56"/>
        <end position="195"/>
    </location>
</feature>
<evidence type="ECO:0000259" key="1">
    <source>
        <dbReference type="Pfam" id="PF00188"/>
    </source>
</evidence>
<dbReference type="Pfam" id="PF00188">
    <property type="entry name" value="CAP"/>
    <property type="match status" value="1"/>
</dbReference>